<protein>
    <submittedName>
        <fullName evidence="1">Uncharacterized protein</fullName>
    </submittedName>
</protein>
<dbReference type="EMBL" id="JAQQDW010000180">
    <property type="protein sequence ID" value="MFM0109214.1"/>
    <property type="molecule type" value="Genomic_DNA"/>
</dbReference>
<proteinExistence type="predicted"/>
<accession>A0ACC7NPJ0</accession>
<gene>
    <name evidence="1" type="ORF">PQR01_39020</name>
</gene>
<reference evidence="1 2" key="1">
    <citation type="journal article" date="2024" name="Chem. Sci.">
        <title>Discovery of megapolipeptins by genome mining of a Burkholderiales bacteria collection.</title>
        <authorList>
            <person name="Paulo B.S."/>
            <person name="Recchia M.J.J."/>
            <person name="Lee S."/>
            <person name="Fergusson C.H."/>
            <person name="Romanowski S.B."/>
            <person name="Hernandez A."/>
            <person name="Krull N."/>
            <person name="Liu D.Y."/>
            <person name="Cavanagh H."/>
            <person name="Bos A."/>
            <person name="Gray C.A."/>
            <person name="Murphy B.T."/>
            <person name="Linington R.G."/>
            <person name="Eustaquio A.S."/>
        </authorList>
    </citation>
    <scope>NUCLEOTIDE SEQUENCE [LARGE SCALE GENOMIC DNA]</scope>
    <source>
        <strain evidence="1 2">RL18-126-BIB-B</strain>
    </source>
</reference>
<evidence type="ECO:0000313" key="1">
    <source>
        <dbReference type="EMBL" id="MFM0109214.1"/>
    </source>
</evidence>
<dbReference type="Proteomes" id="UP001629235">
    <property type="component" value="Unassembled WGS sequence"/>
</dbReference>
<organism evidence="1 2">
    <name type="scientific">Paraburkholderia rhynchosiae</name>
    <dbReference type="NCBI Taxonomy" id="487049"/>
    <lineage>
        <taxon>Bacteria</taxon>
        <taxon>Pseudomonadati</taxon>
        <taxon>Pseudomonadota</taxon>
        <taxon>Betaproteobacteria</taxon>
        <taxon>Burkholderiales</taxon>
        <taxon>Burkholderiaceae</taxon>
        <taxon>Paraburkholderia</taxon>
    </lineage>
</organism>
<comment type="caution">
    <text evidence="1">The sequence shown here is derived from an EMBL/GenBank/DDBJ whole genome shotgun (WGS) entry which is preliminary data.</text>
</comment>
<keyword evidence="2" id="KW-1185">Reference proteome</keyword>
<name>A0ACC7NPJ0_9BURK</name>
<sequence>MVTGIGMGTVIGAGAIGIRADITTIAAGNGDIDGGDNDDNNGGGDGADDVSEANVARGRATVTKK</sequence>
<evidence type="ECO:0000313" key="2">
    <source>
        <dbReference type="Proteomes" id="UP001629235"/>
    </source>
</evidence>